<dbReference type="RefSeq" id="WP_216519575.1">
    <property type="nucleotide sequence ID" value="NZ_JAHLPM010000008.1"/>
</dbReference>
<feature type="domain" description="Polymerase/histidinol phosphatase N-terminal" evidence="2">
    <location>
        <begin position="5"/>
        <end position="85"/>
    </location>
</feature>
<proteinExistence type="predicted"/>
<organism evidence="3 4">
    <name type="scientific">Tissierella simiarum</name>
    <dbReference type="NCBI Taxonomy" id="2841534"/>
    <lineage>
        <taxon>Bacteria</taxon>
        <taxon>Bacillati</taxon>
        <taxon>Bacillota</taxon>
        <taxon>Tissierellia</taxon>
        <taxon>Tissierellales</taxon>
        <taxon>Tissierellaceae</taxon>
        <taxon>Tissierella</taxon>
    </lineage>
</organism>
<dbReference type="EMBL" id="JAHLPM010000008">
    <property type="protein sequence ID" value="MBU5438451.1"/>
    <property type="molecule type" value="Genomic_DNA"/>
</dbReference>
<evidence type="ECO:0000313" key="4">
    <source>
        <dbReference type="Proteomes" id="UP000749471"/>
    </source>
</evidence>
<comment type="caution">
    <text evidence="3">The sequence shown here is derived from an EMBL/GenBank/DDBJ whole genome shotgun (WGS) entry which is preliminary data.</text>
</comment>
<sequence length="246" mass="27647">MRIIGDYHTHTIYSHGTGTIRDNVEAALNKGLKEVAICDHGPKHYLYGIKKKDISKMREEVERLKEEYEDRGIKILLGVEANIIGFDGTIDVDEKLLKEIDILLLGYHYGVTPNSIMNGLGMYILNPISKGLPLGRKSSLELNTKAFIKAINKYPVDLITHPGSKVKLDIKELAREAYKHGTALEINSSHSQLSVDNIKIALEEKVEFMINSDAHKPEDVGNVEEGIKRAIEAEVPLQRIRNILRN</sequence>
<keyword evidence="4" id="KW-1185">Reference proteome</keyword>
<accession>A0ABS6E6A2</accession>
<keyword evidence="1" id="KW-0175">Coiled coil</keyword>
<dbReference type="InterPro" id="IPR050243">
    <property type="entry name" value="PHP_phosphatase"/>
</dbReference>
<dbReference type="InterPro" id="IPR003141">
    <property type="entry name" value="Pol/His_phosphatase_N"/>
</dbReference>
<dbReference type="PANTHER" id="PTHR36928">
    <property type="entry name" value="PHOSPHATASE YCDX-RELATED"/>
    <property type="match status" value="1"/>
</dbReference>
<gene>
    <name evidence="3" type="ORF">KQI42_10550</name>
</gene>
<evidence type="ECO:0000256" key="1">
    <source>
        <dbReference type="SAM" id="Coils"/>
    </source>
</evidence>
<dbReference type="SMART" id="SM00481">
    <property type="entry name" value="POLIIIAc"/>
    <property type="match status" value="1"/>
</dbReference>
<dbReference type="Proteomes" id="UP000749471">
    <property type="component" value="Unassembled WGS sequence"/>
</dbReference>
<feature type="coiled-coil region" evidence="1">
    <location>
        <begin position="47"/>
        <end position="74"/>
    </location>
</feature>
<evidence type="ECO:0000259" key="2">
    <source>
        <dbReference type="SMART" id="SM00481"/>
    </source>
</evidence>
<name>A0ABS6E6A2_9FIRM</name>
<protein>
    <submittedName>
        <fullName evidence="3">PHP domain-containing protein</fullName>
    </submittedName>
</protein>
<dbReference type="PANTHER" id="PTHR36928:SF1">
    <property type="entry name" value="PHOSPHATASE YCDX-RELATED"/>
    <property type="match status" value="1"/>
</dbReference>
<dbReference type="InterPro" id="IPR004013">
    <property type="entry name" value="PHP_dom"/>
</dbReference>
<dbReference type="Pfam" id="PF02811">
    <property type="entry name" value="PHP"/>
    <property type="match status" value="1"/>
</dbReference>
<reference evidence="3 4" key="1">
    <citation type="submission" date="2021-06" db="EMBL/GenBank/DDBJ databases">
        <authorList>
            <person name="Sun Q."/>
            <person name="Li D."/>
        </authorList>
    </citation>
    <scope>NUCLEOTIDE SEQUENCE [LARGE SCALE GENOMIC DNA]</scope>
    <source>
        <strain evidence="3 4">MSJ-40</strain>
    </source>
</reference>
<evidence type="ECO:0000313" key="3">
    <source>
        <dbReference type="EMBL" id="MBU5438451.1"/>
    </source>
</evidence>